<protein>
    <recommendedName>
        <fullName evidence="6">FAD dependent oxidoreductase domain-containing protein</fullName>
    </recommendedName>
</protein>
<dbReference type="Gene3D" id="3.30.9.10">
    <property type="entry name" value="D-Amino Acid Oxidase, subunit A, domain 2"/>
    <property type="match status" value="1"/>
</dbReference>
<dbReference type="InParanoid" id="A0A1V8SI36"/>
<gene>
    <name evidence="4" type="ORF">B0A48_15792</name>
</gene>
<dbReference type="EMBL" id="NAJO01000045">
    <property type="protein sequence ID" value="OQN98531.1"/>
    <property type="molecule type" value="Genomic_DNA"/>
</dbReference>
<dbReference type="Pfam" id="PF01266">
    <property type="entry name" value="DAO"/>
    <property type="match status" value="1"/>
</dbReference>
<dbReference type="InterPro" id="IPR045851">
    <property type="entry name" value="AMP-bd_C_sf"/>
</dbReference>
<dbReference type="Gene3D" id="3.30.300.30">
    <property type="match status" value="1"/>
</dbReference>
<feature type="domain" description="AMP-binding enzyme C-terminal" evidence="3">
    <location>
        <begin position="7"/>
        <end position="88"/>
    </location>
</feature>
<dbReference type="InterPro" id="IPR006076">
    <property type="entry name" value="FAD-dep_OxRdtase"/>
</dbReference>
<organism evidence="4 5">
    <name type="scientific">Cryoendolithus antarcticus</name>
    <dbReference type="NCBI Taxonomy" id="1507870"/>
    <lineage>
        <taxon>Eukaryota</taxon>
        <taxon>Fungi</taxon>
        <taxon>Dikarya</taxon>
        <taxon>Ascomycota</taxon>
        <taxon>Pezizomycotina</taxon>
        <taxon>Dothideomycetes</taxon>
        <taxon>Dothideomycetidae</taxon>
        <taxon>Cladosporiales</taxon>
        <taxon>Cladosporiaceae</taxon>
        <taxon>Cryoendolithus</taxon>
    </lineage>
</organism>
<dbReference type="AlphaFoldDB" id="A0A1V8SI36"/>
<keyword evidence="5" id="KW-1185">Reference proteome</keyword>
<dbReference type="Gene3D" id="3.50.50.60">
    <property type="entry name" value="FAD/NAD(P)-binding domain"/>
    <property type="match status" value="1"/>
</dbReference>
<dbReference type="PANTHER" id="PTHR13847:SF129">
    <property type="entry name" value="FAD DEPENDENT OXIDOREDUCTASE"/>
    <property type="match status" value="1"/>
</dbReference>
<evidence type="ECO:0000313" key="5">
    <source>
        <dbReference type="Proteomes" id="UP000192596"/>
    </source>
</evidence>
<accession>A0A1V8SI36</accession>
<dbReference type="STRING" id="1507870.A0A1V8SI36"/>
<evidence type="ECO:0000259" key="2">
    <source>
        <dbReference type="Pfam" id="PF01266"/>
    </source>
</evidence>
<proteinExistence type="predicted"/>
<reference evidence="5" key="1">
    <citation type="submission" date="2017-03" db="EMBL/GenBank/DDBJ databases">
        <title>Genomes of endolithic fungi from Antarctica.</title>
        <authorList>
            <person name="Coleine C."/>
            <person name="Masonjones S."/>
            <person name="Stajich J.E."/>
        </authorList>
    </citation>
    <scope>NUCLEOTIDE SEQUENCE [LARGE SCALE GENOMIC DNA]</scope>
    <source>
        <strain evidence="5">CCFEE 5527</strain>
    </source>
</reference>
<dbReference type="InterPro" id="IPR025110">
    <property type="entry name" value="AMP-bd_C"/>
</dbReference>
<comment type="caution">
    <text evidence="4">The sequence shown here is derived from an EMBL/GenBank/DDBJ whole genome shotgun (WGS) entry which is preliminary data.</text>
</comment>
<dbReference type="SUPFAM" id="SSF51905">
    <property type="entry name" value="FAD/NAD(P)-binding domain"/>
    <property type="match status" value="1"/>
</dbReference>
<feature type="compositionally biased region" description="Polar residues" evidence="1">
    <location>
        <begin position="536"/>
        <end position="545"/>
    </location>
</feature>
<dbReference type="Proteomes" id="UP000192596">
    <property type="component" value="Unassembled WGS sequence"/>
</dbReference>
<dbReference type="SUPFAM" id="SSF56801">
    <property type="entry name" value="Acetyl-CoA synthetase-like"/>
    <property type="match status" value="1"/>
</dbReference>
<evidence type="ECO:0000256" key="1">
    <source>
        <dbReference type="SAM" id="MobiDB-lite"/>
    </source>
</evidence>
<feature type="domain" description="FAD dependent oxidoreductase" evidence="2">
    <location>
        <begin position="119"/>
        <end position="499"/>
    </location>
</feature>
<feature type="region of interest" description="Disordered" evidence="1">
    <location>
        <begin position="522"/>
        <end position="589"/>
    </location>
</feature>
<feature type="compositionally biased region" description="Polar residues" evidence="1">
    <location>
        <begin position="555"/>
        <end position="570"/>
    </location>
</feature>
<evidence type="ECO:0000259" key="3">
    <source>
        <dbReference type="Pfam" id="PF13193"/>
    </source>
</evidence>
<dbReference type="PANTHER" id="PTHR13847">
    <property type="entry name" value="SARCOSINE DEHYDROGENASE-RELATED"/>
    <property type="match status" value="1"/>
</dbReference>
<evidence type="ECO:0008006" key="6">
    <source>
        <dbReference type="Google" id="ProtNLM"/>
    </source>
</evidence>
<name>A0A1V8SI36_9PEZI</name>
<dbReference type="Pfam" id="PF13193">
    <property type="entry name" value="AMP-binding_C"/>
    <property type="match status" value="1"/>
</dbReference>
<evidence type="ECO:0000313" key="4">
    <source>
        <dbReference type="EMBL" id="OQN98531.1"/>
    </source>
</evidence>
<dbReference type="InterPro" id="IPR036188">
    <property type="entry name" value="FAD/NAD-bd_sf"/>
</dbReference>
<dbReference type="OrthoDB" id="429143at2759"/>
<dbReference type="GO" id="GO:0005737">
    <property type="term" value="C:cytoplasm"/>
    <property type="evidence" value="ECO:0007669"/>
    <property type="project" value="TreeGrafter"/>
</dbReference>
<sequence length="613" mass="67187">MQVAPAELEAVLLTHPAVNDCVVIGIPSEREGEVPKAFVVKAPGSIEESDSLLKRDICKHVEKLKSNHKWLRGGVEFIDVVPKSPSGKILRRMIRDQEKAKMKKQGARLSTRHLPEKVDVVVIGSGLTGTSAARHLLRPTGSHSNAKLDVLMLEAREACWGATGRNGGHCQPLLFEHPHDPSIGEFELRNYNTLKQLIEAENIDCEWVSQPGVRAIYGAEIVERAEKALKVVKGNAPHLANLMRLVTDKTQLAKYRIATADGAMITSVAARMWPYKLVAHLLEDLLTASDLQGTFNLQTFTLVQGISQANTGEGYEIQTARGTVLAKRVIVATNAYTSFVLPNFTDFIVPCRGQMSALKPSKSLSSEHRLKTSMGFEGDGLDDYLIQRPNERGGHLMFGGGRTNARSIGVTDDSFVDPKTAAYLRRQLVTVFDLPEKESGGQEPYVELTATHEWTGIMGFSRDEVPWVGPVPGRPGLFIAAGFTGHGMPNTFLSGAAAAIMVRAAIDGKTEKESITKAVEETDLPMKTSQHEQRPKTTTMSSKSFDLQMPKRTGTDLSMDSTYSTKSIPKNNKRRTQSSGTFSECGRHGNKWLFGGISIKQTVKDALKRKESS</sequence>